<dbReference type="STRING" id="660521.SAMN04487949_0528"/>
<gene>
    <name evidence="3" type="ORF">SAMN04487949_0528</name>
</gene>
<sequence length="97" mass="10045">MTVQPPAHDTEEGSADDNDAQTDTSGVDDPLSPAFVAACGLSVMAFVTFVALNQLPTATYGDGGFVAFVLTIPFFFGAYVAARGFFAGVEKETAADD</sequence>
<feature type="region of interest" description="Disordered" evidence="1">
    <location>
        <begin position="1"/>
        <end position="28"/>
    </location>
</feature>
<evidence type="ECO:0000313" key="3">
    <source>
        <dbReference type="EMBL" id="SDM02093.1"/>
    </source>
</evidence>
<reference evidence="4" key="1">
    <citation type="submission" date="2016-10" db="EMBL/GenBank/DDBJ databases">
        <authorList>
            <person name="Varghese N."/>
            <person name="Submissions S."/>
        </authorList>
    </citation>
    <scope>NUCLEOTIDE SEQUENCE [LARGE SCALE GENOMIC DNA]</scope>
    <source>
        <strain evidence="4">CGMCC 1.10119</strain>
    </source>
</reference>
<dbReference type="AlphaFoldDB" id="A0A1G9PTV8"/>
<evidence type="ECO:0000256" key="1">
    <source>
        <dbReference type="SAM" id="MobiDB-lite"/>
    </source>
</evidence>
<feature type="transmembrane region" description="Helical" evidence="2">
    <location>
        <begin position="34"/>
        <end position="52"/>
    </location>
</feature>
<feature type="transmembrane region" description="Helical" evidence="2">
    <location>
        <begin position="64"/>
        <end position="82"/>
    </location>
</feature>
<keyword evidence="2" id="KW-0472">Membrane</keyword>
<organism evidence="3 4">
    <name type="scientific">Halogranum gelatinilyticum</name>
    <dbReference type="NCBI Taxonomy" id="660521"/>
    <lineage>
        <taxon>Archaea</taxon>
        <taxon>Methanobacteriati</taxon>
        <taxon>Methanobacteriota</taxon>
        <taxon>Stenosarchaea group</taxon>
        <taxon>Halobacteria</taxon>
        <taxon>Halobacteriales</taxon>
        <taxon>Haloferacaceae</taxon>
    </lineage>
</organism>
<dbReference type="Proteomes" id="UP000199451">
    <property type="component" value="Unassembled WGS sequence"/>
</dbReference>
<accession>A0A1G9PTV8</accession>
<evidence type="ECO:0000256" key="2">
    <source>
        <dbReference type="SAM" id="Phobius"/>
    </source>
</evidence>
<keyword evidence="4" id="KW-1185">Reference proteome</keyword>
<keyword evidence="2" id="KW-0812">Transmembrane</keyword>
<evidence type="ECO:0000313" key="4">
    <source>
        <dbReference type="Proteomes" id="UP000199451"/>
    </source>
</evidence>
<keyword evidence="2" id="KW-1133">Transmembrane helix</keyword>
<protein>
    <submittedName>
        <fullName evidence="3">Uncharacterized protein</fullName>
    </submittedName>
</protein>
<proteinExistence type="predicted"/>
<dbReference type="EMBL" id="FNHL01000001">
    <property type="protein sequence ID" value="SDM02093.1"/>
    <property type="molecule type" value="Genomic_DNA"/>
</dbReference>
<name>A0A1G9PTV8_9EURY</name>